<feature type="region of interest" description="Disordered" evidence="1">
    <location>
        <begin position="1"/>
        <end position="95"/>
    </location>
</feature>
<dbReference type="Proteomes" id="UP000700334">
    <property type="component" value="Unassembled WGS sequence"/>
</dbReference>
<feature type="compositionally biased region" description="Low complexity" evidence="1">
    <location>
        <begin position="50"/>
        <end position="62"/>
    </location>
</feature>
<accession>A0A8J6DM75</accession>
<reference evidence="2" key="1">
    <citation type="journal article" date="2021" name="Evol. Appl.">
        <title>The genome of the Pyrenean desman and the effects of bottlenecks and inbreeding on the genomic landscape of an endangered species.</title>
        <authorList>
            <person name="Escoda L."/>
            <person name="Castresana J."/>
        </authorList>
    </citation>
    <scope>NUCLEOTIDE SEQUENCE</scope>
    <source>
        <strain evidence="2">IBE-C5619</strain>
    </source>
</reference>
<evidence type="ECO:0000256" key="1">
    <source>
        <dbReference type="SAM" id="MobiDB-lite"/>
    </source>
</evidence>
<keyword evidence="3" id="KW-1185">Reference proteome</keyword>
<comment type="caution">
    <text evidence="2">The sequence shown here is derived from an EMBL/GenBank/DDBJ whole genome shotgun (WGS) entry which is preliminary data.</text>
</comment>
<evidence type="ECO:0000313" key="3">
    <source>
        <dbReference type="Proteomes" id="UP000700334"/>
    </source>
</evidence>
<organism evidence="2 3">
    <name type="scientific">Galemys pyrenaicus</name>
    <name type="common">Iberian desman</name>
    <name type="synonym">Pyrenean desman</name>
    <dbReference type="NCBI Taxonomy" id="202257"/>
    <lineage>
        <taxon>Eukaryota</taxon>
        <taxon>Metazoa</taxon>
        <taxon>Chordata</taxon>
        <taxon>Craniata</taxon>
        <taxon>Vertebrata</taxon>
        <taxon>Euteleostomi</taxon>
        <taxon>Mammalia</taxon>
        <taxon>Eutheria</taxon>
        <taxon>Laurasiatheria</taxon>
        <taxon>Eulipotyphla</taxon>
        <taxon>Talpidae</taxon>
        <taxon>Galemys</taxon>
    </lineage>
</organism>
<dbReference type="AlphaFoldDB" id="A0A8J6DM75"/>
<name>A0A8J6DM75_GALPY</name>
<gene>
    <name evidence="2" type="ORF">J0S82_018618</name>
</gene>
<evidence type="ECO:0000313" key="2">
    <source>
        <dbReference type="EMBL" id="KAG8513291.1"/>
    </source>
</evidence>
<protein>
    <submittedName>
        <fullName evidence="2">Protein APCDD1-like</fullName>
    </submittedName>
</protein>
<dbReference type="EMBL" id="JAGFMF010011769">
    <property type="protein sequence ID" value="KAG8513291.1"/>
    <property type="molecule type" value="Genomic_DNA"/>
</dbReference>
<sequence>MSPLSGPGLRRGWGLDDSGPVTPRLSARWALTARAGARPGRQDRRKRGSSRTAAARTAGDSRLCWEPPCQQPLPSRAPSTALLPPRLDGLWTSTG</sequence>
<proteinExistence type="predicted"/>
<dbReference type="OrthoDB" id="5985602at2759"/>